<keyword evidence="1" id="KW-0472">Membrane</keyword>
<keyword evidence="1" id="KW-0812">Transmembrane</keyword>
<comment type="caution">
    <text evidence="2">The sequence shown here is derived from an EMBL/GenBank/DDBJ whole genome shotgun (WGS) entry which is preliminary data.</text>
</comment>
<keyword evidence="3" id="KW-1185">Reference proteome</keyword>
<feature type="transmembrane region" description="Helical" evidence="1">
    <location>
        <begin position="367"/>
        <end position="386"/>
    </location>
</feature>
<sequence>MGTVACYASYVRTRSDKPKAAPDPYAGSDKRSDGPLQLHVFHQMDINEVVHGPCRILRRMRRPRDMAHRWAICVGLSLVARGLMAGYLPLARVPSSSFTRRSPSLLSSSKPLHSVALKSTGVSVGEWNISSEFCEPLTVPYCFFLSAPNLRRPRQTSWRSIGSDAHYPLEKGSVAKSETYRQWDYLTAKFAAASNLPFLLLQLPQVVLNAQNLLAGNKAALLAVPWLGMLTGLMGNLSLLSYFAKKRETEAIFVQTLGVISIYVVLVQLAMAEAMPLPHFIVTSVAVASGLILNFLNYFNWLNTGIWSFWEDVITVGGVSVLPQVMWSTFVPLIPHSILPGLVAFSVAFIAVVMARLGKLPEFGVKILRSTSGWTATLLFMWMPIAQMWTNFLNPDNIRGLSAFSMLLAMIGNGLMIPRALFIRDFMWFTGSGWASVLMGLGNLACMYCFKTISKEFFLSAAFGLATWIGIALWRDTKAYGYGSPVGSLKELVFGT</sequence>
<dbReference type="AlphaFoldDB" id="A0AAV7EVI2"/>
<feature type="transmembrane region" description="Helical" evidence="1">
    <location>
        <begin position="251"/>
        <end position="271"/>
    </location>
</feature>
<evidence type="ECO:0000313" key="3">
    <source>
        <dbReference type="Proteomes" id="UP000825729"/>
    </source>
</evidence>
<accession>A0AAV7EVI2</accession>
<organism evidence="2 3">
    <name type="scientific">Aristolochia fimbriata</name>
    <name type="common">White veined hardy Dutchman's pipe vine</name>
    <dbReference type="NCBI Taxonomy" id="158543"/>
    <lineage>
        <taxon>Eukaryota</taxon>
        <taxon>Viridiplantae</taxon>
        <taxon>Streptophyta</taxon>
        <taxon>Embryophyta</taxon>
        <taxon>Tracheophyta</taxon>
        <taxon>Spermatophyta</taxon>
        <taxon>Magnoliopsida</taxon>
        <taxon>Magnoliidae</taxon>
        <taxon>Piperales</taxon>
        <taxon>Aristolochiaceae</taxon>
        <taxon>Aristolochia</taxon>
    </lineage>
</organism>
<dbReference type="InterPro" id="IPR034628">
    <property type="entry name" value="MEX1/MEX1-like"/>
</dbReference>
<name>A0AAV7EVI2_ARIFI</name>
<evidence type="ECO:0000313" key="2">
    <source>
        <dbReference type="EMBL" id="KAG9452900.1"/>
    </source>
</evidence>
<reference evidence="2 3" key="1">
    <citation type="submission" date="2021-07" db="EMBL/GenBank/DDBJ databases">
        <title>The Aristolochia fimbriata genome: insights into angiosperm evolution, floral development and chemical biosynthesis.</title>
        <authorList>
            <person name="Jiao Y."/>
        </authorList>
    </citation>
    <scope>NUCLEOTIDE SEQUENCE [LARGE SCALE GENOMIC DNA]</scope>
    <source>
        <strain evidence="2">IBCAS-2021</strain>
        <tissue evidence="2">Leaf</tissue>
    </source>
</reference>
<feature type="transmembrane region" description="Helical" evidence="1">
    <location>
        <begin position="277"/>
        <end position="297"/>
    </location>
</feature>
<proteinExistence type="predicted"/>
<gene>
    <name evidence="2" type="ORF">H6P81_005804</name>
</gene>
<feature type="transmembrane region" description="Helical" evidence="1">
    <location>
        <begin position="223"/>
        <end position="244"/>
    </location>
</feature>
<dbReference type="EMBL" id="JAINDJ010000003">
    <property type="protein sequence ID" value="KAG9452900.1"/>
    <property type="molecule type" value="Genomic_DNA"/>
</dbReference>
<evidence type="ECO:0000256" key="1">
    <source>
        <dbReference type="SAM" id="Phobius"/>
    </source>
</evidence>
<feature type="transmembrane region" description="Helical" evidence="1">
    <location>
        <begin position="333"/>
        <end position="355"/>
    </location>
</feature>
<protein>
    <recommendedName>
        <fullName evidence="4">Maltose excess protein 1-like, chloroplastic</fullName>
    </recommendedName>
</protein>
<dbReference type="PANTHER" id="PTHR34809:SF1">
    <property type="entry name" value="MALTOSE EXCESS PROTEIN 1, CHLOROPLASTIC-RELATED"/>
    <property type="match status" value="1"/>
</dbReference>
<feature type="transmembrane region" description="Helical" evidence="1">
    <location>
        <begin position="457"/>
        <end position="474"/>
    </location>
</feature>
<feature type="transmembrane region" description="Helical" evidence="1">
    <location>
        <begin position="398"/>
        <end position="417"/>
    </location>
</feature>
<feature type="transmembrane region" description="Helical" evidence="1">
    <location>
        <begin position="426"/>
        <end position="445"/>
    </location>
</feature>
<evidence type="ECO:0008006" key="4">
    <source>
        <dbReference type="Google" id="ProtNLM"/>
    </source>
</evidence>
<keyword evidence="1" id="KW-1133">Transmembrane helix</keyword>
<dbReference type="PANTHER" id="PTHR34809">
    <property type="entry name" value="MALTOSE EXCESS PROTEIN 1, CHLOROPLASTIC-RELATED"/>
    <property type="match status" value="1"/>
</dbReference>
<dbReference type="GO" id="GO:0005363">
    <property type="term" value="F:maltose transmembrane transporter activity"/>
    <property type="evidence" value="ECO:0007669"/>
    <property type="project" value="TreeGrafter"/>
</dbReference>
<dbReference type="GO" id="GO:0009941">
    <property type="term" value="C:chloroplast envelope"/>
    <property type="evidence" value="ECO:0007669"/>
    <property type="project" value="TreeGrafter"/>
</dbReference>
<feature type="transmembrane region" description="Helical" evidence="1">
    <location>
        <begin position="67"/>
        <end position="88"/>
    </location>
</feature>
<dbReference type="Proteomes" id="UP000825729">
    <property type="component" value="Unassembled WGS sequence"/>
</dbReference>